<proteinExistence type="predicted"/>
<dbReference type="InterPro" id="IPR050399">
    <property type="entry name" value="HPr"/>
</dbReference>
<dbReference type="OrthoDB" id="9809047at2"/>
<dbReference type="SUPFAM" id="SSF55594">
    <property type="entry name" value="HPr-like"/>
    <property type="match status" value="1"/>
</dbReference>
<dbReference type="AlphaFoldDB" id="A0A2S0KMR7"/>
<evidence type="ECO:0000259" key="6">
    <source>
        <dbReference type="PROSITE" id="PS51350"/>
    </source>
</evidence>
<evidence type="ECO:0000256" key="1">
    <source>
        <dbReference type="ARBA" id="ARBA00003681"/>
    </source>
</evidence>
<accession>A0A2S0KMR7</accession>
<evidence type="ECO:0000256" key="5">
    <source>
        <dbReference type="ARBA" id="ARBA00022683"/>
    </source>
</evidence>
<dbReference type="EMBL" id="CP027226">
    <property type="protein sequence ID" value="AVM42308.1"/>
    <property type="molecule type" value="Genomic_DNA"/>
</dbReference>
<dbReference type="RefSeq" id="WP_106012291.1">
    <property type="nucleotide sequence ID" value="NZ_CP027226.1"/>
</dbReference>
<dbReference type="PANTHER" id="PTHR33705:SF2">
    <property type="entry name" value="PHOSPHOCARRIER PROTEIN NPR"/>
    <property type="match status" value="1"/>
</dbReference>
<name>A0A2S0KMR7_9FIRM</name>
<dbReference type="GO" id="GO:0005737">
    <property type="term" value="C:cytoplasm"/>
    <property type="evidence" value="ECO:0007669"/>
    <property type="project" value="UniProtKB-SubCell"/>
</dbReference>
<dbReference type="PROSITE" id="PS00369">
    <property type="entry name" value="PTS_HPR_HIS"/>
    <property type="match status" value="1"/>
</dbReference>
<dbReference type="Pfam" id="PF00381">
    <property type="entry name" value="PTS-HPr"/>
    <property type="match status" value="1"/>
</dbReference>
<sequence length="87" mass="9304">MIKRDYTIKAETGIHARPATALVQTAAKFDSDVNIFLGDKKASLRSILGIMSLGIKNNDIVTLEVDGKDEAEAIEALETSLSEGGLI</sequence>
<dbReference type="InterPro" id="IPR035895">
    <property type="entry name" value="HPr-like_sf"/>
</dbReference>
<feature type="domain" description="HPr" evidence="6">
    <location>
        <begin position="1"/>
        <end position="87"/>
    </location>
</feature>
<evidence type="ECO:0000256" key="2">
    <source>
        <dbReference type="ARBA" id="ARBA00004496"/>
    </source>
</evidence>
<keyword evidence="4" id="KW-0963">Cytoplasm</keyword>
<organism evidence="7 8">
    <name type="scientific">Fastidiosipila sanguinis</name>
    <dbReference type="NCBI Taxonomy" id="236753"/>
    <lineage>
        <taxon>Bacteria</taxon>
        <taxon>Bacillati</taxon>
        <taxon>Bacillota</taxon>
        <taxon>Clostridia</taxon>
        <taxon>Eubacteriales</taxon>
        <taxon>Oscillospiraceae</taxon>
        <taxon>Fastidiosipila</taxon>
    </lineage>
</organism>
<protein>
    <recommendedName>
        <fullName evidence="3">Phosphocarrier protein HPr</fullName>
    </recommendedName>
</protein>
<evidence type="ECO:0000256" key="3">
    <source>
        <dbReference type="ARBA" id="ARBA00020422"/>
    </source>
</evidence>
<dbReference type="Proteomes" id="UP000237947">
    <property type="component" value="Chromosome"/>
</dbReference>
<dbReference type="KEGG" id="fsa:C5Q98_03265"/>
<gene>
    <name evidence="7" type="ORF">C5Q98_03265</name>
</gene>
<evidence type="ECO:0000256" key="4">
    <source>
        <dbReference type="ARBA" id="ARBA00022490"/>
    </source>
</evidence>
<dbReference type="InterPro" id="IPR001020">
    <property type="entry name" value="PTS_HPr_His_P_site"/>
</dbReference>
<reference evidence="8" key="1">
    <citation type="submission" date="2018-02" db="EMBL/GenBank/DDBJ databases">
        <authorList>
            <person name="Holder M.E."/>
            <person name="Ajami N.J."/>
            <person name="Petrosino J.F."/>
        </authorList>
    </citation>
    <scope>NUCLEOTIDE SEQUENCE [LARGE SCALE GENOMIC DNA]</scope>
    <source>
        <strain evidence="8">CCUG 47711</strain>
    </source>
</reference>
<keyword evidence="5" id="KW-0598">Phosphotransferase system</keyword>
<comment type="function">
    <text evidence="1">General (non sugar-specific) component of the phosphoenolpyruvate-dependent sugar phosphotransferase system (sugar PTS). This major carbohydrate active-transport system catalyzes the phosphorylation of incoming sugar substrates concomitantly with their translocation across the cell membrane. The phosphoryl group from phosphoenolpyruvate (PEP) is transferred to the phosphoryl carrier protein HPr by enzyme I. Phospho-HPr then transfers it to the PTS EIIA domain.</text>
</comment>
<dbReference type="Gene3D" id="3.30.1340.10">
    <property type="entry name" value="HPr-like"/>
    <property type="match status" value="1"/>
</dbReference>
<keyword evidence="8" id="KW-1185">Reference proteome</keyword>
<dbReference type="PROSITE" id="PS00589">
    <property type="entry name" value="PTS_HPR_SER"/>
    <property type="match status" value="1"/>
</dbReference>
<evidence type="ECO:0000313" key="8">
    <source>
        <dbReference type="Proteomes" id="UP000237947"/>
    </source>
</evidence>
<dbReference type="PROSITE" id="PS51350">
    <property type="entry name" value="PTS_HPR_DOM"/>
    <property type="match status" value="1"/>
</dbReference>
<dbReference type="PANTHER" id="PTHR33705">
    <property type="entry name" value="PHOSPHOCARRIER PROTEIN HPR"/>
    <property type="match status" value="1"/>
</dbReference>
<dbReference type="InterPro" id="IPR002114">
    <property type="entry name" value="PTS_HPr_Ser_P_site"/>
</dbReference>
<dbReference type="InterPro" id="IPR000032">
    <property type="entry name" value="HPr-like"/>
</dbReference>
<dbReference type="NCBIfam" id="TIGR01003">
    <property type="entry name" value="PTS_HPr_family"/>
    <property type="match status" value="1"/>
</dbReference>
<dbReference type="PRINTS" id="PR00107">
    <property type="entry name" value="PHOSPHOCPHPR"/>
</dbReference>
<dbReference type="GO" id="GO:0009401">
    <property type="term" value="P:phosphoenolpyruvate-dependent sugar phosphotransferase system"/>
    <property type="evidence" value="ECO:0007669"/>
    <property type="project" value="UniProtKB-KW"/>
</dbReference>
<evidence type="ECO:0000313" key="7">
    <source>
        <dbReference type="EMBL" id="AVM42308.1"/>
    </source>
</evidence>
<comment type="subcellular location">
    <subcellularLocation>
        <location evidence="2">Cytoplasm</location>
    </subcellularLocation>
</comment>
<dbReference type="CDD" id="cd00367">
    <property type="entry name" value="PTS-HPr_like"/>
    <property type="match status" value="1"/>
</dbReference>